<feature type="domain" description="DUF6531" evidence="3">
    <location>
        <begin position="414"/>
        <end position="485"/>
    </location>
</feature>
<dbReference type="InterPro" id="IPR006530">
    <property type="entry name" value="YD"/>
</dbReference>
<dbReference type="PANTHER" id="PTHR32305:SF15">
    <property type="entry name" value="PROTEIN RHSA-RELATED"/>
    <property type="match status" value="1"/>
</dbReference>
<evidence type="ECO:0000256" key="1">
    <source>
        <dbReference type="ARBA" id="ARBA00022737"/>
    </source>
</evidence>
<dbReference type="Proteomes" id="UP000268696">
    <property type="component" value="Chromosome"/>
</dbReference>
<name>A0A3G7U6Z8_9PSED</name>
<organism evidence="5 6">
    <name type="scientific">Pseudomonas synxantha</name>
    <dbReference type="NCBI Taxonomy" id="47883"/>
    <lineage>
        <taxon>Bacteria</taxon>
        <taxon>Pseudomonadati</taxon>
        <taxon>Pseudomonadota</taxon>
        <taxon>Gammaproteobacteria</taxon>
        <taxon>Pseudomonadales</taxon>
        <taxon>Pseudomonadaceae</taxon>
        <taxon>Pseudomonas</taxon>
    </lineage>
</organism>
<keyword evidence="1" id="KW-0677">Repeat</keyword>
<dbReference type="Gene3D" id="2.180.10.10">
    <property type="entry name" value="RHS repeat-associated core"/>
    <property type="match status" value="2"/>
</dbReference>
<dbReference type="InterPro" id="IPR050708">
    <property type="entry name" value="T6SS_VgrG/RHS"/>
</dbReference>
<sequence>MDVQTPEVEGVLRDFRDCLNTFDAWAESFWSFSALDVEQVFKVGDEVALVAPINRSLLPSNTVATCPASGTLTLVHMFQSTRFVPIGNTPVMLQRIDPDGGALGDPIHKTIGPSGILEITECDRNQQYQVSFYPNVSRDHVKALYASYQSVIDRLEVGLREAWDSRFQAQWKDYTNATPLDRRRLLETAFLSGMGKALYSLWDNVTQLYDLLADLKPNSQKLLQYLSQAQLDELLTLGKDAIAQGLLVLSDEPLLFIYVAAMVSWMRMLPPPDMSELWGEITGEVLIGLLLIRVLEAMGVAARLGAQVLSPIKSGRARALLELLAKQLVGPGLGPHVEAAKPLLLGSAATPIKVVPAVPLKAGEQLVSNPVPAVRSKTQQTTLVRQEQVDDAPAMASNPKGDAAAPADKTVTHGCPVSMVTGEELLTLTDGTLDGILPFEWTRLYRTSAVEVDCGLGFGWSHALAHRLVVSGDSVVWTDHENRSTALPLPTAARPAITNSLAEAAIYLGSAPDELVLAQASRFYHFRDGVLVSISDAYDNRLRIVRDRSGRIERLDNGGGRSLLLRYELDRIVAVDYQVHRAKDRGPYVWETEQNVVSYAYDEDGRLVCATNAVGESERYRYDDQHVIVERQLAGGASFFWAWEGAGKSARCVRHWASFSQMDTRYAWGDDGRVTVHNADGSQEVYVHDQRARLVQRIDPDGAQHFKSYDEKGRLTIEQDPLGAVTAYQYDEAGRLVALFPGDDEPTSYEHDNGFVRVVRRGEAVWKYERNDQGDVTRRTDPDGQVTDYSYNKHGQLTGVWYPDHSCHRLVWNERGQLLEEQLPTGGIKRYRYDDLGRQVAREDEHGALTRYEWDAVGRLLKLTQPGGACRELSYNPYGKIIAERDELGHVTRYEYEGGLHLISRRLNADGTQVKYRYDNARLLLTEIENEVGETYQLDYHPNGLIQQETGFDGQRTAYAYDLNGNLQEKTEYGDDGSQLITRYERDHAGRLVRKTLPDGSLVEYTYDRQGNLLSVEDGHWALAYEYDRQNRLTAEHQGWGTLRYGYDACGQLKNLRLPDNNRLTFNHDKGGHLATVELNGEVLTSHLFRAGREYQRQQGQLLSHYHYDDQNRLHAHAVTQHQNHRYQRQYDYDKSGNLTRLLDTRKGQHDYHYDPLTRLTRADHSQDVQERFGHNPAGNLLMQDRPGPDIVAANRLVIQGDRHYDYDTFGNLIRERRGKGHQLVTEYRYDCQHRLISVTKPNGETASYRYDPFGRRISKTVDGKTTEFFWQGDKLIAEHHADRHRSYIYEPGSFRPLALLEGFGPKATKPYHYQLDHLGTPQELTDTAGEIVWSAHYRAYGQIARLDVGKIDNPLRFQGQYFDQESGLHYNRHRYYNPDIGRYLTPDPVKLAGGINGYKYTPNPTGWVDPLGLSTCPGAEECKPHQNTETSQEQAKVNEEAPSLPGADKKENIYIAEI</sequence>
<dbReference type="Pfam" id="PF20148">
    <property type="entry name" value="DUF6531"/>
    <property type="match status" value="1"/>
</dbReference>
<dbReference type="InterPro" id="IPR022385">
    <property type="entry name" value="Rhs_assc_core"/>
</dbReference>
<reference evidence="5 6" key="1">
    <citation type="submission" date="2018-03" db="EMBL/GenBank/DDBJ databases">
        <title>Diversity of phytobeneficial traits revealed by whole-genome analysis of worldwide-isolated phenazine-producing Pseudomonas spp.</title>
        <authorList>
            <person name="Biessy A."/>
            <person name="Novinscak A."/>
            <person name="Blom J."/>
            <person name="Leger G."/>
            <person name="Thomashow L.S."/>
            <person name="Cazorla F.M."/>
            <person name="Josic D."/>
            <person name="Filion M."/>
        </authorList>
    </citation>
    <scope>NUCLEOTIDE SEQUENCE [LARGE SCALE GENOMIC DNA]</scope>
    <source>
        <strain evidence="5 6">30B</strain>
    </source>
</reference>
<dbReference type="EMBL" id="CP027754">
    <property type="protein sequence ID" value="AZE54452.1"/>
    <property type="molecule type" value="Genomic_DNA"/>
</dbReference>
<dbReference type="NCBIfam" id="TIGR01643">
    <property type="entry name" value="YD_repeat_2x"/>
    <property type="match status" value="11"/>
</dbReference>
<dbReference type="Pfam" id="PF25023">
    <property type="entry name" value="TEN_YD-shell"/>
    <property type="match status" value="3"/>
</dbReference>
<feature type="region of interest" description="Disordered" evidence="2">
    <location>
        <begin position="388"/>
        <end position="409"/>
    </location>
</feature>
<proteinExistence type="predicted"/>
<dbReference type="InterPro" id="IPR045351">
    <property type="entry name" value="DUF6531"/>
</dbReference>
<evidence type="ECO:0000313" key="6">
    <source>
        <dbReference type="Proteomes" id="UP000268696"/>
    </source>
</evidence>
<dbReference type="NCBIfam" id="TIGR03696">
    <property type="entry name" value="Rhs_assc_core"/>
    <property type="match status" value="1"/>
</dbReference>
<feature type="domain" description="Teneurin-like YD-shell" evidence="4">
    <location>
        <begin position="984"/>
        <end position="1079"/>
    </location>
</feature>
<dbReference type="InterPro" id="IPR056823">
    <property type="entry name" value="TEN-like_YD-shell"/>
</dbReference>
<dbReference type="SUPFAM" id="SSF82171">
    <property type="entry name" value="DPP6 N-terminal domain-like"/>
    <property type="match status" value="1"/>
</dbReference>
<dbReference type="PANTHER" id="PTHR32305">
    <property type="match status" value="1"/>
</dbReference>
<feature type="domain" description="Teneurin-like YD-shell" evidence="4">
    <location>
        <begin position="729"/>
        <end position="927"/>
    </location>
</feature>
<feature type="region of interest" description="Disordered" evidence="2">
    <location>
        <begin position="1421"/>
        <end position="1452"/>
    </location>
</feature>
<evidence type="ECO:0000313" key="5">
    <source>
        <dbReference type="EMBL" id="AZE54452.1"/>
    </source>
</evidence>
<accession>A0A3G7U6Z8</accession>
<protein>
    <submittedName>
        <fullName evidence="5">Rhs-family protein</fullName>
    </submittedName>
</protein>
<evidence type="ECO:0000259" key="3">
    <source>
        <dbReference type="Pfam" id="PF20148"/>
    </source>
</evidence>
<dbReference type="RefSeq" id="WP_124380110.1">
    <property type="nucleotide sequence ID" value="NZ_CP027754.1"/>
</dbReference>
<gene>
    <name evidence="5" type="ORF">C4K03_2296</name>
</gene>
<feature type="domain" description="Teneurin-like YD-shell" evidence="4">
    <location>
        <begin position="1097"/>
        <end position="1388"/>
    </location>
</feature>
<evidence type="ECO:0000256" key="2">
    <source>
        <dbReference type="SAM" id="MobiDB-lite"/>
    </source>
</evidence>
<evidence type="ECO:0000259" key="4">
    <source>
        <dbReference type="Pfam" id="PF25023"/>
    </source>
</evidence>